<keyword evidence="3" id="KW-1185">Reference proteome</keyword>
<evidence type="ECO:0000256" key="1">
    <source>
        <dbReference type="SAM" id="Phobius"/>
    </source>
</evidence>
<evidence type="ECO:0000313" key="2">
    <source>
        <dbReference type="EMBL" id="BCJ69687.1"/>
    </source>
</evidence>
<gene>
    <name evidence="2" type="ORF">Prubr_67080</name>
</gene>
<feature type="transmembrane region" description="Helical" evidence="1">
    <location>
        <begin position="30"/>
        <end position="51"/>
    </location>
</feature>
<dbReference type="KEGG" id="pry:Prubr_67080"/>
<dbReference type="RefSeq" id="WP_212819130.1">
    <property type="nucleotide sequence ID" value="NZ_AP023359.1"/>
</dbReference>
<keyword evidence="1" id="KW-0812">Transmembrane</keyword>
<dbReference type="EMBL" id="AP023359">
    <property type="protein sequence ID" value="BCJ69687.1"/>
    <property type="molecule type" value="Genomic_DNA"/>
</dbReference>
<evidence type="ECO:0000313" key="3">
    <source>
        <dbReference type="Proteomes" id="UP000680866"/>
    </source>
</evidence>
<organism evidence="2 3">
    <name type="scientific">Polymorphospora rubra</name>
    <dbReference type="NCBI Taxonomy" id="338584"/>
    <lineage>
        <taxon>Bacteria</taxon>
        <taxon>Bacillati</taxon>
        <taxon>Actinomycetota</taxon>
        <taxon>Actinomycetes</taxon>
        <taxon>Micromonosporales</taxon>
        <taxon>Micromonosporaceae</taxon>
        <taxon>Polymorphospora</taxon>
    </lineage>
</organism>
<dbReference type="AlphaFoldDB" id="A0A810N8V8"/>
<keyword evidence="1" id="KW-1133">Transmembrane helix</keyword>
<dbReference type="Proteomes" id="UP000680866">
    <property type="component" value="Chromosome"/>
</dbReference>
<name>A0A810N8V8_9ACTN</name>
<accession>A0A810N8V8</accession>
<sequence>MESKEEISAHLRVAERAAAAPYVDYPKDPWWSVPAIGLLAVLFVLGTHVQLRTDLPSLVGVLLNLSVGGSGIAYYWWQRRRRGTMPQGDAPREVSRVMWAFIVGAVLVCAVLLLLAAVAPLWLALPAAFLLVSASMLWYGRAYEEAAAQVRNRLA</sequence>
<feature type="transmembrane region" description="Helical" evidence="1">
    <location>
        <begin position="97"/>
        <end position="115"/>
    </location>
</feature>
<evidence type="ECO:0008006" key="4">
    <source>
        <dbReference type="Google" id="ProtNLM"/>
    </source>
</evidence>
<proteinExistence type="predicted"/>
<keyword evidence="1" id="KW-0472">Membrane</keyword>
<feature type="transmembrane region" description="Helical" evidence="1">
    <location>
        <begin position="57"/>
        <end position="77"/>
    </location>
</feature>
<protein>
    <recommendedName>
        <fullName evidence="4">Transmembrane protein</fullName>
    </recommendedName>
</protein>
<feature type="transmembrane region" description="Helical" evidence="1">
    <location>
        <begin position="121"/>
        <end position="139"/>
    </location>
</feature>
<reference evidence="2" key="1">
    <citation type="submission" date="2020-08" db="EMBL/GenBank/DDBJ databases">
        <title>Whole genome shotgun sequence of Polymorphospora rubra NBRC 101157.</title>
        <authorList>
            <person name="Komaki H."/>
            <person name="Tamura T."/>
        </authorList>
    </citation>
    <scope>NUCLEOTIDE SEQUENCE</scope>
    <source>
        <strain evidence="2">NBRC 101157</strain>
    </source>
</reference>